<protein>
    <submittedName>
        <fullName evidence="2">Retrotransposon gag protein</fullName>
    </submittedName>
</protein>
<dbReference type="AlphaFoldDB" id="A0AAD7VJR3"/>
<feature type="region of interest" description="Disordered" evidence="1">
    <location>
        <begin position="1"/>
        <end position="30"/>
    </location>
</feature>
<feature type="region of interest" description="Disordered" evidence="1">
    <location>
        <begin position="244"/>
        <end position="283"/>
    </location>
</feature>
<sequence length="395" mass="44920">MIDELTRRKENLNQVSKKPPEVDMNRGAENGGVHGVAIPMENLYNSSRFSPYYSNSSISFPHNNDSSTYHPEYGGKLHVYQPYQNPYSSSPSASSWYPNSCYSVSEPNPYQYSCYSNPNPSYQRSYYSALVSNPCYQSHQNLPYTSPYISPYSWHIPRLDSVLPQIQPPICHPLDFEKNEIDNLVDGDQLLASTGNKENSGLNEKYDGITDCMDNLGVLDCMNNEMAQDFYVDHQCVGEVNEEHNRAQTRTLQSKVEVPSGDRERPTRTSTGNRAPLPGVRIPQAPVLPNTPILPIPATPTTLKDYQLLGKVSQVAFPKFNGENFRSWYFKCQQFFRVDQAPEELKIELASMRFADKALEWYQGFVEEGGLEGLTWSEYLIRILERFQGGVLSRQ</sequence>
<dbReference type="Proteomes" id="UP001163823">
    <property type="component" value="Chromosome 3"/>
</dbReference>
<dbReference type="KEGG" id="qsa:O6P43_007647"/>
<dbReference type="EMBL" id="JARAOO010000003">
    <property type="protein sequence ID" value="KAJ7978130.1"/>
    <property type="molecule type" value="Genomic_DNA"/>
</dbReference>
<keyword evidence="3" id="KW-1185">Reference proteome</keyword>
<evidence type="ECO:0000313" key="3">
    <source>
        <dbReference type="Proteomes" id="UP001163823"/>
    </source>
</evidence>
<evidence type="ECO:0000256" key="1">
    <source>
        <dbReference type="SAM" id="MobiDB-lite"/>
    </source>
</evidence>
<proteinExistence type="predicted"/>
<reference evidence="2" key="1">
    <citation type="journal article" date="2023" name="Science">
        <title>Elucidation of the pathway for biosynthesis of saponin adjuvants from the soapbark tree.</title>
        <authorList>
            <person name="Reed J."/>
            <person name="Orme A."/>
            <person name="El-Demerdash A."/>
            <person name="Owen C."/>
            <person name="Martin L.B.B."/>
            <person name="Misra R.C."/>
            <person name="Kikuchi S."/>
            <person name="Rejzek M."/>
            <person name="Martin A.C."/>
            <person name="Harkess A."/>
            <person name="Leebens-Mack J."/>
            <person name="Louveau T."/>
            <person name="Stephenson M.J."/>
            <person name="Osbourn A."/>
        </authorList>
    </citation>
    <scope>NUCLEOTIDE SEQUENCE</scope>
    <source>
        <strain evidence="2">S10</strain>
    </source>
</reference>
<feature type="compositionally biased region" description="Basic and acidic residues" evidence="1">
    <location>
        <begin position="1"/>
        <end position="11"/>
    </location>
</feature>
<gene>
    <name evidence="2" type="ORF">O6P43_007647</name>
</gene>
<accession>A0AAD7VJR3</accession>
<evidence type="ECO:0000313" key="2">
    <source>
        <dbReference type="EMBL" id="KAJ7978130.1"/>
    </source>
</evidence>
<organism evidence="2 3">
    <name type="scientific">Quillaja saponaria</name>
    <name type="common">Soap bark tree</name>
    <dbReference type="NCBI Taxonomy" id="32244"/>
    <lineage>
        <taxon>Eukaryota</taxon>
        <taxon>Viridiplantae</taxon>
        <taxon>Streptophyta</taxon>
        <taxon>Embryophyta</taxon>
        <taxon>Tracheophyta</taxon>
        <taxon>Spermatophyta</taxon>
        <taxon>Magnoliopsida</taxon>
        <taxon>eudicotyledons</taxon>
        <taxon>Gunneridae</taxon>
        <taxon>Pentapetalae</taxon>
        <taxon>rosids</taxon>
        <taxon>fabids</taxon>
        <taxon>Fabales</taxon>
        <taxon>Quillajaceae</taxon>
        <taxon>Quillaja</taxon>
    </lineage>
</organism>
<name>A0AAD7VJR3_QUISA</name>
<comment type="caution">
    <text evidence="2">The sequence shown here is derived from an EMBL/GenBank/DDBJ whole genome shotgun (WGS) entry which is preliminary data.</text>
</comment>